<dbReference type="GO" id="GO:0003735">
    <property type="term" value="F:structural constituent of ribosome"/>
    <property type="evidence" value="ECO:0007669"/>
    <property type="project" value="InterPro"/>
</dbReference>
<keyword evidence="3" id="KW-0687">Ribonucleoprotein</keyword>
<dbReference type="SUPFAM" id="SSF54814">
    <property type="entry name" value="Prokaryotic type KH domain (KH-domain type II)"/>
    <property type="match status" value="1"/>
</dbReference>
<dbReference type="PANTHER" id="PTHR11760:SF19">
    <property type="entry name" value="SMALL RIBOSOMAL SUBUNIT PROTEIN US3C"/>
    <property type="match status" value="1"/>
</dbReference>
<protein>
    <recommendedName>
        <fullName evidence="4">Small ribosomal subunit protein uS3c</fullName>
    </recommendedName>
</protein>
<evidence type="ECO:0000256" key="4">
    <source>
        <dbReference type="ARBA" id="ARBA00035154"/>
    </source>
</evidence>
<dbReference type="Gene3D" id="3.30.300.20">
    <property type="match status" value="1"/>
</dbReference>
<dbReference type="EMBL" id="MT246538">
    <property type="protein sequence ID" value="QRR29745.1"/>
    <property type="molecule type" value="Genomic_DNA"/>
</dbReference>
<dbReference type="InterPro" id="IPR036419">
    <property type="entry name" value="Ribosomal_S3_C_sf"/>
</dbReference>
<dbReference type="GO" id="GO:0022627">
    <property type="term" value="C:cytosolic small ribosomal subunit"/>
    <property type="evidence" value="ECO:0007669"/>
    <property type="project" value="TreeGrafter"/>
</dbReference>
<dbReference type="PANTHER" id="PTHR11760">
    <property type="entry name" value="30S/40S RIBOSOMAL PROTEIN S3"/>
    <property type="match status" value="1"/>
</dbReference>
<dbReference type="InterPro" id="IPR015946">
    <property type="entry name" value="KH_dom-like_a/b"/>
</dbReference>
<dbReference type="Gene3D" id="3.30.1140.32">
    <property type="entry name" value="Ribosomal protein S3, C-terminal domain"/>
    <property type="match status" value="1"/>
</dbReference>
<accession>A0A893DCZ0</accession>
<geneLocation type="mitochondrion" evidence="6"/>
<dbReference type="InterPro" id="IPR001351">
    <property type="entry name" value="Ribosomal_uS3_C"/>
</dbReference>
<comment type="similarity">
    <text evidence="1">Belongs to the universal ribosomal protein uS3 family.</text>
</comment>
<evidence type="ECO:0000313" key="6">
    <source>
        <dbReference type="EMBL" id="QRR29745.1"/>
    </source>
</evidence>
<sequence>MGQLSNTTGLLNSSKKEWNFKYFSERERKSLLNQDLNINNYIKKSLNSEHIIHSKIIIIRHKEYLSIFLNTNKEGKLAIEKNNLATKIKKSLEIYTNLKVALNITESNRLDSTMVCQSIGQKILNRSSVTMAFNTVLNLLKKDNRVLGVRLQCSGRPGGQDMSSTQWIKHGSIPLHSYNVSIDYANESILTKYGLSGIKVWIRYSTK</sequence>
<reference evidence="6" key="1">
    <citation type="journal article" date="2021" name="J. Eukaryot. Microbiol.">
        <title>Description of Imasa heleensis, gen. nov., sp. nov. (Imasidae, fam. nov.), a Deep-Branching Marine Malawimonad and Possible Key Taxon in Understanding Early Eukaryotic Evolution.</title>
        <authorList>
            <person name="Heiss A.A."/>
            <person name="Warring S.D."/>
            <person name="Lukacs K."/>
            <person name="Favate J."/>
            <person name="Yang A."/>
            <person name="Gyaltshen Y."/>
            <person name="Filardi C."/>
            <person name="Simpson A.G.B."/>
            <person name="Kim E."/>
        </authorList>
    </citation>
    <scope>NUCLEOTIDE SEQUENCE</scope>
</reference>
<name>A0A893DCZ0_9EUKA</name>
<organism evidence="6">
    <name type="scientific">Imasa heleensis</name>
    <dbReference type="NCBI Taxonomy" id="2772037"/>
    <lineage>
        <taxon>Eukaryota</taxon>
        <taxon>Malawimonadida</taxon>
        <taxon>Imasidae</taxon>
        <taxon>Imasa</taxon>
    </lineage>
</organism>
<keyword evidence="2 6" id="KW-0689">Ribosomal protein</keyword>
<dbReference type="SUPFAM" id="SSF54821">
    <property type="entry name" value="Ribosomal protein S3 C-terminal domain"/>
    <property type="match status" value="1"/>
</dbReference>
<evidence type="ECO:0000259" key="5">
    <source>
        <dbReference type="Pfam" id="PF00189"/>
    </source>
</evidence>
<dbReference type="InterPro" id="IPR005704">
    <property type="entry name" value="Ribosomal_uS3_bac-typ"/>
</dbReference>
<dbReference type="GeneID" id="67270320"/>
<dbReference type="GO" id="GO:0006412">
    <property type="term" value="P:translation"/>
    <property type="evidence" value="ECO:0007669"/>
    <property type="project" value="InterPro"/>
</dbReference>
<dbReference type="RefSeq" id="YP_010165732.1">
    <property type="nucleotide sequence ID" value="NC_057511.1"/>
</dbReference>
<dbReference type="Pfam" id="PF00189">
    <property type="entry name" value="Ribosomal_S3_C"/>
    <property type="match status" value="1"/>
</dbReference>
<evidence type="ECO:0000256" key="3">
    <source>
        <dbReference type="ARBA" id="ARBA00023274"/>
    </source>
</evidence>
<dbReference type="AlphaFoldDB" id="A0A893DCZ0"/>
<evidence type="ECO:0000256" key="2">
    <source>
        <dbReference type="ARBA" id="ARBA00022980"/>
    </source>
</evidence>
<dbReference type="InterPro" id="IPR057258">
    <property type="entry name" value="Ribosomal_uS3"/>
</dbReference>
<evidence type="ECO:0000256" key="1">
    <source>
        <dbReference type="ARBA" id="ARBA00010761"/>
    </source>
</evidence>
<gene>
    <name evidence="6" type="primary">rps3</name>
</gene>
<dbReference type="NCBIfam" id="TIGR01009">
    <property type="entry name" value="rpsC_bact"/>
    <property type="match status" value="1"/>
</dbReference>
<feature type="domain" description="Small ribosomal subunit protein uS3 C-terminal" evidence="5">
    <location>
        <begin position="119"/>
        <end position="202"/>
    </location>
</feature>
<dbReference type="InterPro" id="IPR009019">
    <property type="entry name" value="KH_sf_prok-type"/>
</dbReference>
<proteinExistence type="inferred from homology"/>
<keyword evidence="6" id="KW-0496">Mitochondrion</keyword>
<dbReference type="GO" id="GO:0003723">
    <property type="term" value="F:RNA binding"/>
    <property type="evidence" value="ECO:0007669"/>
    <property type="project" value="InterPro"/>
</dbReference>